<name>A0A1F6PEL4_9BACT</name>
<keyword evidence="1" id="KW-0472">Membrane</keyword>
<evidence type="ECO:0008006" key="6">
    <source>
        <dbReference type="Google" id="ProtNLM"/>
    </source>
</evidence>
<dbReference type="InterPro" id="IPR013783">
    <property type="entry name" value="Ig-like_fold"/>
</dbReference>
<dbReference type="Gene3D" id="2.60.40.10">
    <property type="entry name" value="Immunoglobulins"/>
    <property type="match status" value="1"/>
</dbReference>
<dbReference type="Proteomes" id="UP000178254">
    <property type="component" value="Unassembled WGS sequence"/>
</dbReference>
<evidence type="ECO:0000313" key="5">
    <source>
        <dbReference type="Proteomes" id="UP000178254"/>
    </source>
</evidence>
<evidence type="ECO:0000313" key="4">
    <source>
        <dbReference type="EMBL" id="OGH94597.1"/>
    </source>
</evidence>
<feature type="domain" description="PKD" evidence="2">
    <location>
        <begin position="495"/>
        <end position="581"/>
    </location>
</feature>
<evidence type="ECO:0000259" key="2">
    <source>
        <dbReference type="PROSITE" id="PS50093"/>
    </source>
</evidence>
<dbReference type="Pfam" id="PF18911">
    <property type="entry name" value="PKD_4"/>
    <property type="match status" value="1"/>
</dbReference>
<feature type="domain" description="LTD" evidence="3">
    <location>
        <begin position="14"/>
        <end position="154"/>
    </location>
</feature>
<dbReference type="Gene3D" id="2.60.40.1260">
    <property type="entry name" value="Lamin Tail domain"/>
    <property type="match status" value="1"/>
</dbReference>
<dbReference type="Pfam" id="PF00932">
    <property type="entry name" value="LTD"/>
    <property type="match status" value="3"/>
</dbReference>
<accession>A0A1F6PEL4</accession>
<feature type="transmembrane region" description="Helical" evidence="1">
    <location>
        <begin position="938"/>
        <end position="955"/>
    </location>
</feature>
<dbReference type="PROSITE" id="PS50093">
    <property type="entry name" value="PKD"/>
    <property type="match status" value="1"/>
</dbReference>
<keyword evidence="1" id="KW-1133">Transmembrane helix</keyword>
<feature type="domain" description="LTD" evidence="3">
    <location>
        <begin position="578"/>
        <end position="678"/>
    </location>
</feature>
<keyword evidence="1" id="KW-0812">Transmembrane</keyword>
<dbReference type="SUPFAM" id="SSF49299">
    <property type="entry name" value="PKD domain"/>
    <property type="match status" value="1"/>
</dbReference>
<dbReference type="PROSITE" id="PS51841">
    <property type="entry name" value="LTD"/>
    <property type="match status" value="3"/>
</dbReference>
<proteinExistence type="predicted"/>
<evidence type="ECO:0000259" key="3">
    <source>
        <dbReference type="PROSITE" id="PS51841"/>
    </source>
</evidence>
<dbReference type="SUPFAM" id="SSF74853">
    <property type="entry name" value="Lamin A/C globular tail domain"/>
    <property type="match status" value="3"/>
</dbReference>
<evidence type="ECO:0000256" key="1">
    <source>
        <dbReference type="SAM" id="Phobius"/>
    </source>
</evidence>
<feature type="domain" description="LTD" evidence="3">
    <location>
        <begin position="357"/>
        <end position="469"/>
    </location>
</feature>
<dbReference type="EMBL" id="MFRE01000007">
    <property type="protein sequence ID" value="OGH94597.1"/>
    <property type="molecule type" value="Genomic_DNA"/>
</dbReference>
<organism evidence="4 5">
    <name type="scientific">Candidatus Magasanikbacteria bacterium RIFOXYD2_FULL_41_14</name>
    <dbReference type="NCBI Taxonomy" id="1798709"/>
    <lineage>
        <taxon>Bacteria</taxon>
        <taxon>Candidatus Magasanikiibacteriota</taxon>
    </lineage>
</organism>
<comment type="caution">
    <text evidence="4">The sequence shown here is derived from an EMBL/GenBank/DDBJ whole genome shotgun (WGS) entry which is preliminary data.</text>
</comment>
<sequence length="971" mass="104956">MFRRIFLVTGFLIGFFIWQISIAQASDFDIIINEIGAYETTGYEWIEIWNKGSSLVDLTGWKFWENNTNHSLMTSTTDSILELGEYGVICQDDAKFLERYPGFVGSVFDSSWSSLNEGGEEIGLKSGDILVDDFVYPPALNYSLERLDAFAPATTSNWCEHVLGNTVGLPNSRASCEDVVPPITPTSTPTSTDEVSTESQSDYSFWFNIKLNEIVVSPDDSENEKIELYNNSTSTVILSGGYICDNHLIGSYCKPVNGVIVGRGFLVVDLGTRSLLNNDADSVILKNPDEDVIAEVIYEGDTAPKKGESFARSIDGAGSWQITTAVTMGASNNIVARVIVPPSINNGASYNPLSNQSQTTTVAPATTTILINEIYPDPTGADNDDEFIELYNFGSQAVDLGDWKIKDNEKSYTISANIPAGGYLVLKRPDTEIALNNTAAESVVLVDAWGRQADKISYERALTGESYNRTADGWRWSYALTPGLKNVIEEPDAISLIWKILAPDSGEPDEVLKFSAVGSVDPRGGQLNYLWKFASGTEFVGPTAEYKFTTSGIFEMVLNASSTAGTSGNKKLSIKIGTGLSVQNALVGITEILPNPDGNDDNEYIEVSNFGSSTVNLANWILRVDTKQYEIPIGTNIAPSSSLVFYRLATKMALNNSGGKVSLLTPALDTVDFVKYDKAISGKSYSLEKNIWQWSAPSPGVVFSPPAGGGAGGGGSVGVVKLASVAKSTASTAYFVPNSITDARVKPKDAKVKVRGVVSTLPGVFGTQYFYIEDGQNGLQVYQNKKDFPTLTLGDEIEVSGLTSEASGQKRIRASGASDIKVIKNGSAPMSLEMVIDELSEELLGRLVKVFGDITEMKSGYFYLDNEVGEIKVTLKTGAKIDKKLFNEGDSVEVSGILENGKGGMEIWPRGSDDIKVIGVAPEVKGVKITASSGWRSYAYMVLGVMGVVGLGWGLREREKVGGVLKKFFKM</sequence>
<dbReference type="InterPro" id="IPR035986">
    <property type="entry name" value="PKD_dom_sf"/>
</dbReference>
<dbReference type="InterPro" id="IPR001322">
    <property type="entry name" value="Lamin_tail_dom"/>
</dbReference>
<dbReference type="InterPro" id="IPR000601">
    <property type="entry name" value="PKD_dom"/>
</dbReference>
<dbReference type="InterPro" id="IPR036415">
    <property type="entry name" value="Lamin_tail_dom_sf"/>
</dbReference>
<protein>
    <recommendedName>
        <fullName evidence="6">PKD domain-containing protein</fullName>
    </recommendedName>
</protein>
<dbReference type="STRING" id="1798709.A2538_00370"/>
<reference evidence="4 5" key="1">
    <citation type="journal article" date="2016" name="Nat. Commun.">
        <title>Thousands of microbial genomes shed light on interconnected biogeochemical processes in an aquifer system.</title>
        <authorList>
            <person name="Anantharaman K."/>
            <person name="Brown C.T."/>
            <person name="Hug L.A."/>
            <person name="Sharon I."/>
            <person name="Castelle C.J."/>
            <person name="Probst A.J."/>
            <person name="Thomas B.C."/>
            <person name="Singh A."/>
            <person name="Wilkins M.J."/>
            <person name="Karaoz U."/>
            <person name="Brodie E.L."/>
            <person name="Williams K.H."/>
            <person name="Hubbard S.S."/>
            <person name="Banfield J.F."/>
        </authorList>
    </citation>
    <scope>NUCLEOTIDE SEQUENCE [LARGE SCALE GENOMIC DNA]</scope>
</reference>
<dbReference type="AlphaFoldDB" id="A0A1F6PEL4"/>
<gene>
    <name evidence="4" type="ORF">A2538_00370</name>
</gene>